<evidence type="ECO:0000259" key="1">
    <source>
        <dbReference type="Pfam" id="PF13468"/>
    </source>
</evidence>
<accession>A0ABP4T176</accession>
<evidence type="ECO:0000313" key="2">
    <source>
        <dbReference type="EMBL" id="GAA1680648.1"/>
    </source>
</evidence>
<dbReference type="SUPFAM" id="SSF54593">
    <property type="entry name" value="Glyoxalase/Bleomycin resistance protein/Dihydroxybiphenyl dioxygenase"/>
    <property type="match status" value="1"/>
</dbReference>
<dbReference type="EMBL" id="BAAANF010000008">
    <property type="protein sequence ID" value="GAA1680648.1"/>
    <property type="molecule type" value="Genomic_DNA"/>
</dbReference>
<evidence type="ECO:0000313" key="3">
    <source>
        <dbReference type="Proteomes" id="UP001500280"/>
    </source>
</evidence>
<dbReference type="Pfam" id="PF13468">
    <property type="entry name" value="Glyoxalase_3"/>
    <property type="match status" value="1"/>
</dbReference>
<reference evidence="3" key="1">
    <citation type="journal article" date="2019" name="Int. J. Syst. Evol. Microbiol.">
        <title>The Global Catalogue of Microorganisms (GCM) 10K type strain sequencing project: providing services to taxonomists for standard genome sequencing and annotation.</title>
        <authorList>
            <consortium name="The Broad Institute Genomics Platform"/>
            <consortium name="The Broad Institute Genome Sequencing Center for Infectious Disease"/>
            <person name="Wu L."/>
            <person name="Ma J."/>
        </authorList>
    </citation>
    <scope>NUCLEOTIDE SEQUENCE [LARGE SCALE GENOMIC DNA]</scope>
    <source>
        <strain evidence="3">JCM 14307</strain>
    </source>
</reference>
<dbReference type="InterPro" id="IPR025870">
    <property type="entry name" value="Glyoxalase-like_dom"/>
</dbReference>
<sequence length="322" mass="34118">MIAVENDITGLHHVGLVAADMSSAVETYRRLGFTVSAPTYPVLPSAPGAPPRPVGAANAHIYLRRNFVELVTIVRADESLPAEAELLPLSVPDDKLPGLLTAVRTTAANLSDCLDRFPGMHILIFDSPDIDRATTRLRAADVDHGGVHSIQRPVHTAEGTRMAATRFLEVNSDEPGAAPGRLPEGRLGIAQNSAVDPHRVMHANSAIDLIGGVLCVPDDTWGATVKRYEIYLGRAADRTGRTATFDLGDASVTVVADSAVSDLIPGLRPPALPAFVAYQIAVQDITRTADHLKAAGVSYHRTRTGKLVVPADEALGAAIIFS</sequence>
<dbReference type="Proteomes" id="UP001500280">
    <property type="component" value="Unassembled WGS sequence"/>
</dbReference>
<dbReference type="InterPro" id="IPR029068">
    <property type="entry name" value="Glyas_Bleomycin-R_OHBP_Dase"/>
</dbReference>
<keyword evidence="3" id="KW-1185">Reference proteome</keyword>
<organism evidence="2 3">
    <name type="scientific">Kribbella yunnanensis</name>
    <dbReference type="NCBI Taxonomy" id="190194"/>
    <lineage>
        <taxon>Bacteria</taxon>
        <taxon>Bacillati</taxon>
        <taxon>Actinomycetota</taxon>
        <taxon>Actinomycetes</taxon>
        <taxon>Propionibacteriales</taxon>
        <taxon>Kribbellaceae</taxon>
        <taxon>Kribbella</taxon>
    </lineage>
</organism>
<feature type="domain" description="Glyoxalase-like" evidence="1">
    <location>
        <begin position="11"/>
        <end position="219"/>
    </location>
</feature>
<protein>
    <recommendedName>
        <fullName evidence="1">Glyoxalase-like domain-containing protein</fullName>
    </recommendedName>
</protein>
<name>A0ABP4T176_9ACTN</name>
<proteinExistence type="predicted"/>
<gene>
    <name evidence="2" type="ORF">GCM10009745_25830</name>
</gene>
<dbReference type="Gene3D" id="3.10.180.10">
    <property type="entry name" value="2,3-Dihydroxybiphenyl 1,2-Dioxygenase, domain 1"/>
    <property type="match status" value="1"/>
</dbReference>
<comment type="caution">
    <text evidence="2">The sequence shown here is derived from an EMBL/GenBank/DDBJ whole genome shotgun (WGS) entry which is preliminary data.</text>
</comment>